<gene>
    <name evidence="2" type="ORF">CWS01_18595</name>
</gene>
<comment type="caution">
    <text evidence="2">The sequence shown here is derived from an EMBL/GenBank/DDBJ whole genome shotgun (WGS) entry which is preliminary data.</text>
</comment>
<evidence type="ECO:0000256" key="1">
    <source>
        <dbReference type="SAM" id="MobiDB-lite"/>
    </source>
</evidence>
<accession>A0A2N0YY18</accession>
<organism evidence="2 3">
    <name type="scientific">Niallia nealsonii</name>
    <dbReference type="NCBI Taxonomy" id="115979"/>
    <lineage>
        <taxon>Bacteria</taxon>
        <taxon>Bacillati</taxon>
        <taxon>Bacillota</taxon>
        <taxon>Bacilli</taxon>
        <taxon>Bacillales</taxon>
        <taxon>Bacillaceae</taxon>
        <taxon>Niallia</taxon>
    </lineage>
</organism>
<protein>
    <submittedName>
        <fullName evidence="2">Uncharacterized protein</fullName>
    </submittedName>
</protein>
<dbReference type="OrthoDB" id="1655540at2"/>
<evidence type="ECO:0000313" key="3">
    <source>
        <dbReference type="Proteomes" id="UP000233375"/>
    </source>
</evidence>
<keyword evidence="3" id="KW-1185">Reference proteome</keyword>
<feature type="compositionally biased region" description="Polar residues" evidence="1">
    <location>
        <begin position="116"/>
        <end position="126"/>
    </location>
</feature>
<dbReference type="RefSeq" id="WP_101178705.1">
    <property type="nucleotide sequence ID" value="NZ_PISE01000046.1"/>
</dbReference>
<feature type="region of interest" description="Disordered" evidence="1">
    <location>
        <begin position="116"/>
        <end position="141"/>
    </location>
</feature>
<reference evidence="2 3" key="1">
    <citation type="journal article" date="2003" name="Int. J. Syst. Evol. Microbiol.">
        <title>Bacillus nealsonii sp. nov., isolated from a spacecraft-assembly facility, whose spores are gamma-radiation resistant.</title>
        <authorList>
            <person name="Venkateswaran K."/>
            <person name="Kempf M."/>
            <person name="Chen F."/>
            <person name="Satomi M."/>
            <person name="Nicholson W."/>
            <person name="Kern R."/>
        </authorList>
    </citation>
    <scope>NUCLEOTIDE SEQUENCE [LARGE SCALE GENOMIC DNA]</scope>
    <source>
        <strain evidence="2 3">FO-92</strain>
    </source>
</reference>
<evidence type="ECO:0000313" key="2">
    <source>
        <dbReference type="EMBL" id="PKG22154.1"/>
    </source>
</evidence>
<name>A0A2N0YY18_9BACI</name>
<dbReference type="EMBL" id="PISE01000046">
    <property type="protein sequence ID" value="PKG22154.1"/>
    <property type="molecule type" value="Genomic_DNA"/>
</dbReference>
<proteinExistence type="predicted"/>
<dbReference type="InterPro" id="IPR025953">
    <property type="entry name" value="YlbD_coat"/>
</dbReference>
<sequence length="141" mass="15896">MANKKLHPSVEQFKTFVKVNPKIIQEVRIGKSSWQELFEEWYLLGEEDARWDNYRSEPIQAKEKSTDNANSSKSVWMSTVMDSIKNMDQNQLQGYIANLNQALGTIQGVISQFSAGGTTAKSSNKTSGEKKPSGPFSFRQD</sequence>
<dbReference type="Pfam" id="PF14071">
    <property type="entry name" value="YlbD_coat"/>
    <property type="match status" value="1"/>
</dbReference>
<dbReference type="Proteomes" id="UP000233375">
    <property type="component" value="Unassembled WGS sequence"/>
</dbReference>
<dbReference type="AlphaFoldDB" id="A0A2N0YY18"/>